<accession>A0AA38M6Q0</accession>
<dbReference type="Gene3D" id="1.10.357.70">
    <property type="entry name" value="Exocyst complex component Sec6, C-terminal domain"/>
    <property type="match status" value="1"/>
</dbReference>
<evidence type="ECO:0000256" key="2">
    <source>
        <dbReference type="ARBA" id="ARBA00022448"/>
    </source>
</evidence>
<dbReference type="EMBL" id="JALNTZ010000007">
    <property type="protein sequence ID" value="KAJ3644677.1"/>
    <property type="molecule type" value="Genomic_DNA"/>
</dbReference>
<sequence>MADCKSTMRELEATAKTSATTHVINMFQRPGQLEKVDQFKRRLTRKKNSVEALLKSAMQQQLDGVRTGLNQLHCCLEDVREIDSSLKKMFGLFSEVPQLCNQLNQVRDENMRHSQYVTARENLKHIFTVPESVEKTKQWINEGKLLHTHQCLRDLENSRDDLLYELHKLPNQSPHDKSMLKAYFADVETLSNILEKQLRLILSRTLNTVRKEPTVIVTALRIIEREEKTDQETVKQGKLTGFLPPGRPKKWKEMAFEVLEKSVATRVEGTQVDEREDNKHWLIRYLELTRQLILEDLRVVKTLCVPCFPPRYNIIDKYIQMYHNSLSRHLQEVIQNGLQGNEYVTVLSWVNKTYHGFELLGHPDLFEHTKNLGPLLPQAVMEHLESDYLKNIEANYIEWMRNTLTSEEQEWRSDVEPTSDNYSRTAAPIIIFQMIDQNLQVSNTISTEMTCKVLIVSIEQIINYGESYGKAVFDFKTKYFEDRKQVPYFTQYMIIIINNCLQLNELGTQLEKQYWTPSSPPLLGENFSKLRATFIQLRNDAGDYLLEELCLDLDKHFDELFNTRWLGTTLPVDTICATLDDYFLDYNRLSEPNYKFIVHQARALVSKRYLTALLSKRVSFKTYEESVQAAAKIVKEAKQLGKLLDTLCSLEGDDPFETVILLTEVLKSDDDMLSFELHRIVEKYPDIMEDHLLRLLSLRGDLARSDIRDKVAHLPKVKMTHQSSVFRTLVFPKLVNLNVFNN</sequence>
<evidence type="ECO:0000313" key="4">
    <source>
        <dbReference type="EMBL" id="KAJ3644677.1"/>
    </source>
</evidence>
<dbReference type="GO" id="GO:0000149">
    <property type="term" value="F:SNARE binding"/>
    <property type="evidence" value="ECO:0007669"/>
    <property type="project" value="TreeGrafter"/>
</dbReference>
<keyword evidence="3" id="KW-0268">Exocytosis</keyword>
<dbReference type="Pfam" id="PF06046">
    <property type="entry name" value="Sec6"/>
    <property type="match status" value="1"/>
</dbReference>
<reference evidence="4" key="1">
    <citation type="journal article" date="2023" name="G3 (Bethesda)">
        <title>Whole genome assemblies of Zophobas morio and Tenebrio molitor.</title>
        <authorList>
            <person name="Kaur S."/>
            <person name="Stinson S.A."/>
            <person name="diCenzo G.C."/>
        </authorList>
    </citation>
    <scope>NUCLEOTIDE SEQUENCE</scope>
    <source>
        <strain evidence="4">QUZm001</strain>
    </source>
</reference>
<evidence type="ECO:0008006" key="6">
    <source>
        <dbReference type="Google" id="ProtNLM"/>
    </source>
</evidence>
<dbReference type="GO" id="GO:0051601">
    <property type="term" value="P:exocyst localization"/>
    <property type="evidence" value="ECO:0007669"/>
    <property type="project" value="TreeGrafter"/>
</dbReference>
<dbReference type="GO" id="GO:0000145">
    <property type="term" value="C:exocyst"/>
    <property type="evidence" value="ECO:0007669"/>
    <property type="project" value="InterPro"/>
</dbReference>
<dbReference type="PANTHER" id="PTHR21292:SF1">
    <property type="entry name" value="EXOCYST COMPLEX COMPONENT 3"/>
    <property type="match status" value="1"/>
</dbReference>
<keyword evidence="2" id="KW-0813">Transport</keyword>
<evidence type="ECO:0000313" key="5">
    <source>
        <dbReference type="Proteomes" id="UP001168821"/>
    </source>
</evidence>
<evidence type="ECO:0000256" key="1">
    <source>
        <dbReference type="ARBA" id="ARBA00009447"/>
    </source>
</evidence>
<evidence type="ECO:0000256" key="3">
    <source>
        <dbReference type="ARBA" id="ARBA00022483"/>
    </source>
</evidence>
<gene>
    <name evidence="4" type="ORF">Zmor_022388</name>
</gene>
<dbReference type="InterPro" id="IPR042532">
    <property type="entry name" value="EXOC3/Sec6_C"/>
</dbReference>
<keyword evidence="5" id="KW-1185">Reference proteome</keyword>
<dbReference type="Proteomes" id="UP001168821">
    <property type="component" value="Unassembled WGS sequence"/>
</dbReference>
<comment type="similarity">
    <text evidence="1">Belongs to the SEC6 family.</text>
</comment>
<comment type="caution">
    <text evidence="4">The sequence shown here is derived from an EMBL/GenBank/DDBJ whole genome shotgun (WGS) entry which is preliminary data.</text>
</comment>
<dbReference type="InterPro" id="IPR010326">
    <property type="entry name" value="EXOC3/Sec6"/>
</dbReference>
<dbReference type="AlphaFoldDB" id="A0AA38M6Q0"/>
<dbReference type="FunFam" id="1.10.357.70:FF:000001">
    <property type="entry name" value="Exocyst complex component 3"/>
    <property type="match status" value="1"/>
</dbReference>
<dbReference type="PANTHER" id="PTHR21292">
    <property type="entry name" value="EXOCYST COMPLEX COMPONENT SEC6-RELATED"/>
    <property type="match status" value="1"/>
</dbReference>
<dbReference type="GO" id="GO:0006887">
    <property type="term" value="P:exocytosis"/>
    <property type="evidence" value="ECO:0007669"/>
    <property type="project" value="UniProtKB-KW"/>
</dbReference>
<proteinExistence type="inferred from homology"/>
<name>A0AA38M6Q0_9CUCU</name>
<protein>
    <recommendedName>
        <fullName evidence="6">Exocyst complex component 3</fullName>
    </recommendedName>
</protein>
<organism evidence="4 5">
    <name type="scientific">Zophobas morio</name>
    <dbReference type="NCBI Taxonomy" id="2755281"/>
    <lineage>
        <taxon>Eukaryota</taxon>
        <taxon>Metazoa</taxon>
        <taxon>Ecdysozoa</taxon>
        <taxon>Arthropoda</taxon>
        <taxon>Hexapoda</taxon>
        <taxon>Insecta</taxon>
        <taxon>Pterygota</taxon>
        <taxon>Neoptera</taxon>
        <taxon>Endopterygota</taxon>
        <taxon>Coleoptera</taxon>
        <taxon>Polyphaga</taxon>
        <taxon>Cucujiformia</taxon>
        <taxon>Tenebrionidae</taxon>
        <taxon>Zophobas</taxon>
    </lineage>
</organism>
<dbReference type="Gene3D" id="1.10.357.50">
    <property type="match status" value="1"/>
</dbReference>